<keyword evidence="2" id="KW-0597">Phosphoprotein</keyword>
<evidence type="ECO:0000256" key="4">
    <source>
        <dbReference type="ARBA" id="ARBA00023043"/>
    </source>
</evidence>
<proteinExistence type="predicted"/>
<evidence type="ECO:0000313" key="7">
    <source>
        <dbReference type="EMBL" id="KLT41601.1"/>
    </source>
</evidence>
<evidence type="ECO:0000313" key="8">
    <source>
        <dbReference type="Proteomes" id="UP000053611"/>
    </source>
</evidence>
<dbReference type="PANTHER" id="PTHR15263:SF1">
    <property type="entry name" value="NF-KAPPA-B INHIBITOR-LIKE PROTEIN 1"/>
    <property type="match status" value="1"/>
</dbReference>
<name>A0A0J0XKH3_9TREE</name>
<dbReference type="EMBL" id="KQ087215">
    <property type="protein sequence ID" value="KLT41601.1"/>
    <property type="molecule type" value="Genomic_DNA"/>
</dbReference>
<dbReference type="RefSeq" id="XP_018278092.1">
    <property type="nucleotide sequence ID" value="XM_018426738.1"/>
</dbReference>
<reference evidence="7 8" key="1">
    <citation type="submission" date="2015-03" db="EMBL/GenBank/DDBJ databases">
        <title>Genomics and transcriptomics of the oil-accumulating basidiomycete yeast T. oleaginosus allow insights into substrate utilization and the diverse evolutionary trajectories of mating systems in fungi.</title>
        <authorList>
            <consortium name="DOE Joint Genome Institute"/>
            <person name="Kourist R."/>
            <person name="Kracht O."/>
            <person name="Bracharz F."/>
            <person name="Lipzen A."/>
            <person name="Nolan M."/>
            <person name="Ohm R."/>
            <person name="Grigoriev I."/>
            <person name="Sun S."/>
            <person name="Heitman J."/>
            <person name="Bruck T."/>
            <person name="Nowrousian M."/>
        </authorList>
    </citation>
    <scope>NUCLEOTIDE SEQUENCE [LARGE SCALE GENOMIC DNA]</scope>
    <source>
        <strain evidence="7 8">IBC0246</strain>
    </source>
</reference>
<keyword evidence="5" id="KW-0539">Nucleus</keyword>
<dbReference type="Proteomes" id="UP000053611">
    <property type="component" value="Unassembled WGS sequence"/>
</dbReference>
<evidence type="ECO:0000256" key="5">
    <source>
        <dbReference type="ARBA" id="ARBA00023242"/>
    </source>
</evidence>
<organism evidence="7 8">
    <name type="scientific">Cutaneotrichosporon oleaginosum</name>
    <dbReference type="NCBI Taxonomy" id="879819"/>
    <lineage>
        <taxon>Eukaryota</taxon>
        <taxon>Fungi</taxon>
        <taxon>Dikarya</taxon>
        <taxon>Basidiomycota</taxon>
        <taxon>Agaricomycotina</taxon>
        <taxon>Tremellomycetes</taxon>
        <taxon>Trichosporonales</taxon>
        <taxon>Trichosporonaceae</taxon>
        <taxon>Cutaneotrichosporon</taxon>
    </lineage>
</organism>
<keyword evidence="3" id="KW-0677">Repeat</keyword>
<dbReference type="GO" id="GO:0043124">
    <property type="term" value="P:negative regulation of canonical NF-kappaB signal transduction"/>
    <property type="evidence" value="ECO:0007669"/>
    <property type="project" value="InterPro"/>
</dbReference>
<feature type="compositionally biased region" description="Basic and acidic residues" evidence="6">
    <location>
        <begin position="149"/>
        <end position="183"/>
    </location>
</feature>
<dbReference type="InterPro" id="IPR038753">
    <property type="entry name" value="NFKBIL1"/>
</dbReference>
<protein>
    <submittedName>
        <fullName evidence="7">Uncharacterized protein</fullName>
    </submittedName>
</protein>
<comment type="subcellular location">
    <subcellularLocation>
        <location evidence="1">Nucleus</location>
    </subcellularLocation>
</comment>
<dbReference type="OrthoDB" id="412109at2759"/>
<dbReference type="AlphaFoldDB" id="A0A0J0XKH3"/>
<gene>
    <name evidence="7" type="ORF">CC85DRAFT_328864</name>
</gene>
<dbReference type="GO" id="GO:0005634">
    <property type="term" value="C:nucleus"/>
    <property type="evidence" value="ECO:0007669"/>
    <property type="project" value="UniProtKB-SubCell"/>
</dbReference>
<sequence length="336" mass="38356">MMSGDYDIPRASRIKLKSTAAEIASKIYDQERRRVEKERERVARANGLPYDRKRKRDDAARRRREYIDDMDEAFEDGGLFGDISFGSALPGFSSSSGLGGISGLFSSVFGDRTSHVRDVFEGPPPMGSMGPEAYRAYVREQFRTAQRAQDVEEDRRRGTARREAEEAAYRAQRIEEEREEREAKRRRRAHAEKAAREAQDAAAEAAALRREEGLEQRAERARWRKRCTALFDNEVVSVELGFADIPWPVAAAKGRGYSIVLNSEDLTTDNVRRFLFALADDEGGDRRKVLREAIRLFHSDRFHSRVLPRVKESERERVREGVEAIARVLTDLLSAT</sequence>
<keyword evidence="4" id="KW-0040">ANK repeat</keyword>
<dbReference type="GeneID" id="28987341"/>
<accession>A0A0J0XKH3</accession>
<keyword evidence="8" id="KW-1185">Reference proteome</keyword>
<evidence type="ECO:0000256" key="1">
    <source>
        <dbReference type="ARBA" id="ARBA00004123"/>
    </source>
</evidence>
<dbReference type="PANTHER" id="PTHR15263">
    <property type="entry name" value="I-KAPPA-B-LIKE PROTEIN IKBL"/>
    <property type="match status" value="1"/>
</dbReference>
<evidence type="ECO:0000256" key="6">
    <source>
        <dbReference type="SAM" id="MobiDB-lite"/>
    </source>
</evidence>
<feature type="region of interest" description="Disordered" evidence="6">
    <location>
        <begin position="145"/>
        <end position="208"/>
    </location>
</feature>
<evidence type="ECO:0000256" key="3">
    <source>
        <dbReference type="ARBA" id="ARBA00022737"/>
    </source>
</evidence>
<evidence type="ECO:0000256" key="2">
    <source>
        <dbReference type="ARBA" id="ARBA00022553"/>
    </source>
</evidence>